<name>A0A146M914_LYGHE</name>
<feature type="region of interest" description="Disordered" evidence="1">
    <location>
        <begin position="82"/>
        <end position="106"/>
    </location>
</feature>
<gene>
    <name evidence="2" type="ORF">g.52876</name>
</gene>
<evidence type="ECO:0000256" key="1">
    <source>
        <dbReference type="SAM" id="MobiDB-lite"/>
    </source>
</evidence>
<reference evidence="2" key="1">
    <citation type="journal article" date="2016" name="Gigascience">
        <title>De novo construction of an expanded transcriptome assembly for the western tarnished plant bug, Lygus hesperus.</title>
        <authorList>
            <person name="Tassone E.E."/>
            <person name="Geib S.M."/>
            <person name="Hall B."/>
            <person name="Fabrick J.A."/>
            <person name="Brent C.S."/>
            <person name="Hull J.J."/>
        </authorList>
    </citation>
    <scope>NUCLEOTIDE SEQUENCE</scope>
</reference>
<proteinExistence type="predicted"/>
<protein>
    <submittedName>
        <fullName evidence="2">Uncharacterized protein</fullName>
    </submittedName>
</protein>
<sequence length="141" mass="14856">MPAADSISDGLVVASVGLNCFIDLKSPVSATTTVSFLSCSREDAMTVGCVVELALLGLKLTVERKVGISGVMRWGSGSNVLGREGEPLSTRPAGAAGMSPEPAPPGLKMRYDVRGREEVCFRPCYPSPLDKRLATVLGMNR</sequence>
<dbReference type="AlphaFoldDB" id="A0A146M914"/>
<feature type="non-terminal residue" evidence="2">
    <location>
        <position position="141"/>
    </location>
</feature>
<dbReference type="EMBL" id="GDHC01003362">
    <property type="protein sequence ID" value="JAQ15267.1"/>
    <property type="molecule type" value="Transcribed_RNA"/>
</dbReference>
<accession>A0A146M914</accession>
<evidence type="ECO:0000313" key="2">
    <source>
        <dbReference type="EMBL" id="JAQ15267.1"/>
    </source>
</evidence>
<organism evidence="2">
    <name type="scientific">Lygus hesperus</name>
    <name type="common">Western plant bug</name>
    <dbReference type="NCBI Taxonomy" id="30085"/>
    <lineage>
        <taxon>Eukaryota</taxon>
        <taxon>Metazoa</taxon>
        <taxon>Ecdysozoa</taxon>
        <taxon>Arthropoda</taxon>
        <taxon>Hexapoda</taxon>
        <taxon>Insecta</taxon>
        <taxon>Pterygota</taxon>
        <taxon>Neoptera</taxon>
        <taxon>Paraneoptera</taxon>
        <taxon>Hemiptera</taxon>
        <taxon>Heteroptera</taxon>
        <taxon>Panheteroptera</taxon>
        <taxon>Cimicomorpha</taxon>
        <taxon>Miridae</taxon>
        <taxon>Mirini</taxon>
        <taxon>Lygus</taxon>
    </lineage>
</organism>